<dbReference type="RefSeq" id="WP_302909816.1">
    <property type="nucleotide sequence ID" value="NZ_JAUMIS010000002.1"/>
</dbReference>
<evidence type="ECO:0000256" key="1">
    <source>
        <dbReference type="SAM" id="MobiDB-lite"/>
    </source>
</evidence>
<dbReference type="EMBL" id="JAUMIS010000002">
    <property type="protein sequence ID" value="MDO3722051.1"/>
    <property type="molecule type" value="Genomic_DNA"/>
</dbReference>
<dbReference type="PROSITE" id="PS51257">
    <property type="entry name" value="PROKAR_LIPOPROTEIN"/>
    <property type="match status" value="1"/>
</dbReference>
<evidence type="ECO:0008006" key="4">
    <source>
        <dbReference type="Google" id="ProtNLM"/>
    </source>
</evidence>
<reference evidence="2" key="1">
    <citation type="submission" date="2023-07" db="EMBL/GenBank/DDBJ databases">
        <title>Marinobacter sp. chi1 genome sequencing and assembly.</title>
        <authorList>
            <person name="Park S."/>
        </authorList>
    </citation>
    <scope>NUCLEOTIDE SEQUENCE</scope>
    <source>
        <strain evidence="2">Chi1</strain>
    </source>
</reference>
<name>A0ABT8W1J5_9GAMM</name>
<protein>
    <recommendedName>
        <fullName evidence="4">Dystroglycan-type cadherin-like domain-containing protein</fullName>
    </recommendedName>
</protein>
<organism evidence="2 3">
    <name type="scientific">Marinobacter suaedae</name>
    <dbReference type="NCBI Taxonomy" id="3057675"/>
    <lineage>
        <taxon>Bacteria</taxon>
        <taxon>Pseudomonadati</taxon>
        <taxon>Pseudomonadota</taxon>
        <taxon>Gammaproteobacteria</taxon>
        <taxon>Pseudomonadales</taxon>
        <taxon>Marinobacteraceae</taxon>
        <taxon>Marinobacter</taxon>
    </lineage>
</organism>
<dbReference type="Gene3D" id="2.60.40.2030">
    <property type="match status" value="1"/>
</dbReference>
<gene>
    <name evidence="2" type="ORF">QVZ43_09980</name>
</gene>
<feature type="compositionally biased region" description="Acidic residues" evidence="1">
    <location>
        <begin position="860"/>
        <end position="876"/>
    </location>
</feature>
<dbReference type="InterPro" id="IPR038081">
    <property type="entry name" value="CalX-like_sf"/>
</dbReference>
<feature type="region of interest" description="Disordered" evidence="1">
    <location>
        <begin position="852"/>
        <end position="884"/>
    </location>
</feature>
<dbReference type="SUPFAM" id="SSF141072">
    <property type="entry name" value="CalX-like"/>
    <property type="match status" value="1"/>
</dbReference>
<comment type="caution">
    <text evidence="2">The sequence shown here is derived from an EMBL/GenBank/DDBJ whole genome shotgun (WGS) entry which is preliminary data.</text>
</comment>
<accession>A0ABT8W1J5</accession>
<keyword evidence="3" id="KW-1185">Reference proteome</keyword>
<proteinExistence type="predicted"/>
<evidence type="ECO:0000313" key="3">
    <source>
        <dbReference type="Proteomes" id="UP001168640"/>
    </source>
</evidence>
<dbReference type="Proteomes" id="UP001168640">
    <property type="component" value="Unassembled WGS sequence"/>
</dbReference>
<evidence type="ECO:0000313" key="2">
    <source>
        <dbReference type="EMBL" id="MDO3722051.1"/>
    </source>
</evidence>
<sequence>MRAENLPRILSATRAVVALSIVLILIGCKTEKDPDPVRVLGSPPKNAYLGVEYSYNFGADGGEGILDYSLTNAPSWLALEDINNKARQGVIMRGVPGLTGGNRGESDLGTTQDINLVTTDGQAVGLEPFDINVKVNPLSLASETFVEGERAEPPEEFETNQCAIPDISLNGEHTITYNEYASDGSVVSVEQATLPTRPVLVRILLDQPSVTEISVAFSLESNFNENNCDTDFAPPHQRCDQSESNEDDAVIGRDVIALGSGSQQLLGDIDYLFYEPDSSGASTSGVVTLSPGTTECFIRLEVIEDGFPERTENFTVRLTEVRSGLASLGRRDTYAKAMSIEDNEPVVSLKTAQGGSRDTLNIGQSKEFTAVLTGKRSDEIRAKLASRGSSSAIIGTDFYTQLQSPGGIWEDADEIVFPVGTDEVTFRVQIEDSDSFSNLLSDDKFALIEIDATYQAGRPNHARGANDAPLRISLNELTSPLIVNGLGAEEFMPTDISVEQNGNIFVAGYEPLNGDRIVARIYSRQGELIQEVEVAAPGNGFVADISKGPLIATSQRDVRDPVTGAEGPRYEFGVAYNISSVETDGMDIVISKFIFDPDSNGGEYTRSWEISSGTTGDDAVQAIDVNSVGNIVIAGATNGAWPDQASAGNFDSFVQTIDGVLDGSEVTPQVSSTRQVGYTGDEQVAGVTAGDSIPLVMGWSSNLEGGPDAIGEPGGFSYSVSSSSSNVTVNQVATELGDRIVSGASSSSDIWFLGNGRTQYLFADRGNGAAPSYEREPLSSEAGFVVGISRFGNIRKAFSLNDKDDSQRDEFSDIILFNGDLVVSGLTEGRFNSSAEVLGQHGVVSRISLTAEPGEVAATDSEDTSSGDEASGDETSGEYNSSWRYQSSLSDTEVLSLANYRDDEITALVRSSKDWQILLFGPEGDSLNP</sequence>